<dbReference type="Proteomes" id="UP000244855">
    <property type="component" value="Unassembled WGS sequence"/>
</dbReference>
<keyword evidence="3" id="KW-1185">Reference proteome</keyword>
<evidence type="ECO:0000256" key="1">
    <source>
        <dbReference type="SAM" id="Phobius"/>
    </source>
</evidence>
<proteinExistence type="predicted"/>
<dbReference type="EMBL" id="KZ805443">
    <property type="protein sequence ID" value="PVH97215.1"/>
    <property type="molecule type" value="Genomic_DNA"/>
</dbReference>
<keyword evidence="1" id="KW-0812">Transmembrane</keyword>
<dbReference type="AlphaFoldDB" id="A0A2V1DGY9"/>
<evidence type="ECO:0000313" key="2">
    <source>
        <dbReference type="EMBL" id="PVH97215.1"/>
    </source>
</evidence>
<protein>
    <submittedName>
        <fullName evidence="2">Uncharacterized protein</fullName>
    </submittedName>
</protein>
<evidence type="ECO:0000313" key="3">
    <source>
        <dbReference type="Proteomes" id="UP000244855"/>
    </source>
</evidence>
<reference evidence="2 3" key="1">
    <citation type="journal article" date="2018" name="Sci. Rep.">
        <title>Comparative genomics provides insights into the lifestyle and reveals functional heterogeneity of dark septate endophytic fungi.</title>
        <authorList>
            <person name="Knapp D.G."/>
            <person name="Nemeth J.B."/>
            <person name="Barry K."/>
            <person name="Hainaut M."/>
            <person name="Henrissat B."/>
            <person name="Johnson J."/>
            <person name="Kuo A."/>
            <person name="Lim J.H.P."/>
            <person name="Lipzen A."/>
            <person name="Nolan M."/>
            <person name="Ohm R.A."/>
            <person name="Tamas L."/>
            <person name="Grigoriev I.V."/>
            <person name="Spatafora J.W."/>
            <person name="Nagy L.G."/>
            <person name="Kovacs G.M."/>
        </authorList>
    </citation>
    <scope>NUCLEOTIDE SEQUENCE [LARGE SCALE GENOMIC DNA]</scope>
    <source>
        <strain evidence="2 3">DSE2036</strain>
    </source>
</reference>
<gene>
    <name evidence="2" type="ORF">DM02DRAFT_90408</name>
</gene>
<name>A0A2V1DGY9_9PLEO</name>
<sequence length="67" mass="7327">MFCGCAGFFIKNGFLLGNERVVVRSTAYFFLGGDEYLCITTIISSSTTLMCLCVCIYLIESSLSGFV</sequence>
<keyword evidence="1" id="KW-1133">Transmembrane helix</keyword>
<keyword evidence="1" id="KW-0472">Membrane</keyword>
<accession>A0A2V1DGY9</accession>
<organism evidence="2 3">
    <name type="scientific">Periconia macrospinosa</name>
    <dbReference type="NCBI Taxonomy" id="97972"/>
    <lineage>
        <taxon>Eukaryota</taxon>
        <taxon>Fungi</taxon>
        <taxon>Dikarya</taxon>
        <taxon>Ascomycota</taxon>
        <taxon>Pezizomycotina</taxon>
        <taxon>Dothideomycetes</taxon>
        <taxon>Pleosporomycetidae</taxon>
        <taxon>Pleosporales</taxon>
        <taxon>Massarineae</taxon>
        <taxon>Periconiaceae</taxon>
        <taxon>Periconia</taxon>
    </lineage>
</organism>
<feature type="transmembrane region" description="Helical" evidence="1">
    <location>
        <begin position="36"/>
        <end position="59"/>
    </location>
</feature>